<organism evidence="13 14">
    <name type="scientific">Peribacillus simplex</name>
    <dbReference type="NCBI Taxonomy" id="1478"/>
    <lineage>
        <taxon>Bacteria</taxon>
        <taxon>Bacillati</taxon>
        <taxon>Bacillota</taxon>
        <taxon>Bacilli</taxon>
        <taxon>Bacillales</taxon>
        <taxon>Bacillaceae</taxon>
        <taxon>Peribacillus</taxon>
    </lineage>
</organism>
<protein>
    <recommendedName>
        <fullName evidence="5 9">Uracil-DNA glycosylase</fullName>
        <shortName evidence="9">UDG</shortName>
        <ecNumber evidence="4 9">3.2.2.27</ecNumber>
    </recommendedName>
</protein>
<sequence length="232" mass="26851">MEKQILTNDWWPLLKEEFKKEYYQELREFIKREYKEQVIHPDQDDIFNALHYTAYENVKVVILGQDPYHGPDQAHGLSFSVKPEVRIPPSLRNIFKELHADLGIDIPDEGYLVEWAKQGVLLLNTVLTVREGEAHSHRGKGWENFTNQVIRLLSERQKPIVFILWGKPAQTKIPLIDESRHKIITSVHPSPLSASRGFFGSKPFSKTNQFLMEMGESPIDWEISGAMSRKGT</sequence>
<keyword evidence="14" id="KW-1185">Reference proteome</keyword>
<evidence type="ECO:0000313" key="14">
    <source>
        <dbReference type="Proteomes" id="UP000064189"/>
    </source>
</evidence>
<keyword evidence="6 9" id="KW-0227">DNA damage</keyword>
<dbReference type="Proteomes" id="UP000064189">
    <property type="component" value="Unassembled WGS sequence"/>
</dbReference>
<proteinExistence type="inferred from homology"/>
<dbReference type="CDD" id="cd10027">
    <property type="entry name" value="UDG-F1-like"/>
    <property type="match status" value="1"/>
</dbReference>
<dbReference type="FunFam" id="3.40.470.10:FF:000001">
    <property type="entry name" value="Uracil-DNA glycosylase"/>
    <property type="match status" value="1"/>
</dbReference>
<evidence type="ECO:0000256" key="6">
    <source>
        <dbReference type="ARBA" id="ARBA00022763"/>
    </source>
</evidence>
<keyword evidence="9" id="KW-0963">Cytoplasm</keyword>
<reference evidence="13 14" key="1">
    <citation type="submission" date="2015-11" db="EMBL/GenBank/DDBJ databases">
        <title>Genome Sequence of Bacillus simplex strain VanAntwerpen2.</title>
        <authorList>
            <person name="Couger M.B."/>
        </authorList>
    </citation>
    <scope>NUCLEOTIDE SEQUENCE [LARGE SCALE GENOMIC DNA]</scope>
    <source>
        <strain evidence="13 14">VanAntwerpen02</strain>
    </source>
</reference>
<dbReference type="NCBIfam" id="NF003589">
    <property type="entry name" value="PRK05254.1-2"/>
    <property type="match status" value="1"/>
</dbReference>
<accession>A0A125QS88</accession>
<evidence type="ECO:0000256" key="1">
    <source>
        <dbReference type="ARBA" id="ARBA00001400"/>
    </source>
</evidence>
<evidence type="ECO:0000256" key="5">
    <source>
        <dbReference type="ARBA" id="ARBA00018429"/>
    </source>
</evidence>
<name>A0A125QS88_9BACI</name>
<evidence type="ECO:0000256" key="9">
    <source>
        <dbReference type="HAMAP-Rule" id="MF_00148"/>
    </source>
</evidence>
<evidence type="ECO:0000256" key="10">
    <source>
        <dbReference type="PROSITE-ProRule" id="PRU10072"/>
    </source>
</evidence>
<evidence type="ECO:0000256" key="8">
    <source>
        <dbReference type="ARBA" id="ARBA00023204"/>
    </source>
</evidence>
<evidence type="ECO:0000313" key="13">
    <source>
        <dbReference type="EMBL" id="KWW20971.1"/>
    </source>
</evidence>
<dbReference type="InterPro" id="IPR005122">
    <property type="entry name" value="Uracil-DNA_glycosylase-like"/>
</dbReference>
<evidence type="ECO:0000256" key="11">
    <source>
        <dbReference type="RuleBase" id="RU003780"/>
    </source>
</evidence>
<dbReference type="InterPro" id="IPR036895">
    <property type="entry name" value="Uracil-DNA_glycosylase-like_sf"/>
</dbReference>
<dbReference type="PROSITE" id="PS00130">
    <property type="entry name" value="U_DNA_GLYCOSYLASE"/>
    <property type="match status" value="1"/>
</dbReference>
<comment type="catalytic activity">
    <reaction evidence="1 9 11">
        <text>Hydrolyzes single-stranded DNA or mismatched double-stranded DNA and polynucleotides, releasing free uracil.</text>
        <dbReference type="EC" id="3.2.2.27"/>
    </reaction>
</comment>
<dbReference type="SUPFAM" id="SSF52141">
    <property type="entry name" value="Uracil-DNA glycosylase-like"/>
    <property type="match status" value="1"/>
</dbReference>
<feature type="active site" description="Proton acceptor" evidence="9 10">
    <location>
        <position position="66"/>
    </location>
</feature>
<dbReference type="GO" id="GO:0005737">
    <property type="term" value="C:cytoplasm"/>
    <property type="evidence" value="ECO:0007669"/>
    <property type="project" value="UniProtKB-SubCell"/>
</dbReference>
<comment type="subcellular location">
    <subcellularLocation>
        <location evidence="9">Cytoplasm</location>
    </subcellularLocation>
</comment>
<dbReference type="EMBL" id="LNNH01000012">
    <property type="protein sequence ID" value="KWW20971.1"/>
    <property type="molecule type" value="Genomic_DNA"/>
</dbReference>
<comment type="function">
    <text evidence="2 9 11">Excises uracil residues from the DNA which can arise as a result of misincorporation of dUMP residues by DNA polymerase or due to deamination of cytosine.</text>
</comment>
<dbReference type="GO" id="GO:0004844">
    <property type="term" value="F:uracil DNA N-glycosylase activity"/>
    <property type="evidence" value="ECO:0007669"/>
    <property type="project" value="UniProtKB-UniRule"/>
</dbReference>
<evidence type="ECO:0000256" key="3">
    <source>
        <dbReference type="ARBA" id="ARBA00008184"/>
    </source>
</evidence>
<comment type="caution">
    <text evidence="13">The sequence shown here is derived from an EMBL/GenBank/DDBJ whole genome shotgun (WGS) entry which is preliminary data.</text>
</comment>
<comment type="similarity">
    <text evidence="3 9 11">Belongs to the uracil-DNA glycosylase (UDG) superfamily. UNG family.</text>
</comment>
<keyword evidence="8 9" id="KW-0234">DNA repair</keyword>
<feature type="domain" description="Uracil-DNA glycosylase-like" evidence="12">
    <location>
        <begin position="51"/>
        <end position="211"/>
    </location>
</feature>
<gene>
    <name evidence="9" type="primary">ung</name>
    <name evidence="13" type="ORF">AS888_15205</name>
</gene>
<evidence type="ECO:0000256" key="7">
    <source>
        <dbReference type="ARBA" id="ARBA00022801"/>
    </source>
</evidence>
<dbReference type="Pfam" id="PF03167">
    <property type="entry name" value="UDG"/>
    <property type="match status" value="1"/>
</dbReference>
<dbReference type="NCBIfam" id="NF003592">
    <property type="entry name" value="PRK05254.1-5"/>
    <property type="match status" value="1"/>
</dbReference>
<evidence type="ECO:0000256" key="4">
    <source>
        <dbReference type="ARBA" id="ARBA00012030"/>
    </source>
</evidence>
<dbReference type="AlphaFoldDB" id="A0A125QS88"/>
<dbReference type="RefSeq" id="WP_061141324.1">
    <property type="nucleotide sequence ID" value="NZ_LNNH01000012.1"/>
</dbReference>
<dbReference type="InterPro" id="IPR018085">
    <property type="entry name" value="Ura-DNA_Glyclase_AS"/>
</dbReference>
<evidence type="ECO:0000259" key="12">
    <source>
        <dbReference type="SMART" id="SM00986"/>
    </source>
</evidence>
<dbReference type="SMART" id="SM00987">
    <property type="entry name" value="UreE_C"/>
    <property type="match status" value="1"/>
</dbReference>
<dbReference type="NCBIfam" id="TIGR00628">
    <property type="entry name" value="ung"/>
    <property type="match status" value="1"/>
</dbReference>
<dbReference type="GO" id="GO:0097510">
    <property type="term" value="P:base-excision repair, AP site formation via deaminated base removal"/>
    <property type="evidence" value="ECO:0007669"/>
    <property type="project" value="TreeGrafter"/>
</dbReference>
<dbReference type="InterPro" id="IPR002043">
    <property type="entry name" value="UDG_fam1"/>
</dbReference>
<dbReference type="HAMAP" id="MF_00148">
    <property type="entry name" value="UDG"/>
    <property type="match status" value="1"/>
</dbReference>
<dbReference type="PANTHER" id="PTHR11264:SF0">
    <property type="entry name" value="URACIL-DNA GLYCOSYLASE"/>
    <property type="match status" value="1"/>
</dbReference>
<keyword evidence="7 9" id="KW-0378">Hydrolase</keyword>
<dbReference type="EC" id="3.2.2.27" evidence="4 9"/>
<dbReference type="Gene3D" id="3.40.470.10">
    <property type="entry name" value="Uracil-DNA glycosylase-like domain"/>
    <property type="match status" value="1"/>
</dbReference>
<evidence type="ECO:0000256" key="2">
    <source>
        <dbReference type="ARBA" id="ARBA00002631"/>
    </source>
</evidence>
<dbReference type="NCBIfam" id="NF003588">
    <property type="entry name" value="PRK05254.1-1"/>
    <property type="match status" value="1"/>
</dbReference>
<dbReference type="PANTHER" id="PTHR11264">
    <property type="entry name" value="URACIL-DNA GLYCOSYLASE"/>
    <property type="match status" value="1"/>
</dbReference>
<dbReference type="SMART" id="SM00986">
    <property type="entry name" value="UDG"/>
    <property type="match status" value="1"/>
</dbReference>
<dbReference type="NCBIfam" id="NF003591">
    <property type="entry name" value="PRK05254.1-4"/>
    <property type="match status" value="1"/>
</dbReference>